<gene>
    <name evidence="2" type="ORF">KGMB02408_39760</name>
</gene>
<dbReference type="GO" id="GO:0004853">
    <property type="term" value="F:uroporphyrinogen decarboxylase activity"/>
    <property type="evidence" value="ECO:0007669"/>
    <property type="project" value="InterPro"/>
</dbReference>
<dbReference type="RefSeq" id="WP_125042490.1">
    <property type="nucleotide sequence ID" value="NZ_BHWB01000018.1"/>
</dbReference>
<comment type="caution">
    <text evidence="2">The sequence shown here is derived from an EMBL/GenBank/DDBJ whole genome shotgun (WGS) entry which is preliminary data.</text>
</comment>
<dbReference type="CDD" id="cd03465">
    <property type="entry name" value="URO-D_like"/>
    <property type="match status" value="1"/>
</dbReference>
<evidence type="ECO:0000259" key="1">
    <source>
        <dbReference type="Pfam" id="PF01208"/>
    </source>
</evidence>
<dbReference type="OrthoDB" id="9780425at2"/>
<dbReference type="SUPFAM" id="SSF51726">
    <property type="entry name" value="UROD/MetE-like"/>
    <property type="match status" value="1"/>
</dbReference>
<dbReference type="EMBL" id="BHWB01000018">
    <property type="protein sequence ID" value="GCB37031.1"/>
    <property type="molecule type" value="Genomic_DNA"/>
</dbReference>
<evidence type="ECO:0000313" key="3">
    <source>
        <dbReference type="Proteomes" id="UP000288079"/>
    </source>
</evidence>
<dbReference type="InterPro" id="IPR038071">
    <property type="entry name" value="UROD/MetE-like_sf"/>
</dbReference>
<keyword evidence="2" id="KW-0808">Transferase</keyword>
<dbReference type="PANTHER" id="PTHR47099:SF1">
    <property type="entry name" value="METHYLCOBAMIDE:COM METHYLTRANSFERASE MTBA"/>
    <property type="match status" value="1"/>
</dbReference>
<dbReference type="GO" id="GO:0032259">
    <property type="term" value="P:methylation"/>
    <property type="evidence" value="ECO:0007669"/>
    <property type="project" value="UniProtKB-KW"/>
</dbReference>
<protein>
    <submittedName>
        <fullName evidence="2">Methylcobamide--CoM methyltransferase</fullName>
    </submittedName>
</protein>
<dbReference type="Proteomes" id="UP000288079">
    <property type="component" value="Unassembled WGS sequence"/>
</dbReference>
<name>A0A401LZR4_9BACE</name>
<evidence type="ECO:0000313" key="2">
    <source>
        <dbReference type="EMBL" id="GCB37031.1"/>
    </source>
</evidence>
<dbReference type="Pfam" id="PF01208">
    <property type="entry name" value="URO-D"/>
    <property type="match status" value="1"/>
</dbReference>
<keyword evidence="3" id="KW-1185">Reference proteome</keyword>
<organism evidence="2 3">
    <name type="scientific">Bacteroides faecalis</name>
    <dbReference type="NCBI Taxonomy" id="2447885"/>
    <lineage>
        <taxon>Bacteria</taxon>
        <taxon>Pseudomonadati</taxon>
        <taxon>Bacteroidota</taxon>
        <taxon>Bacteroidia</taxon>
        <taxon>Bacteroidales</taxon>
        <taxon>Bacteroidaceae</taxon>
        <taxon>Bacteroides</taxon>
    </lineage>
</organism>
<accession>A0A401LZR4</accession>
<dbReference type="InterPro" id="IPR052024">
    <property type="entry name" value="Methanogen_methyltrans"/>
</dbReference>
<proteinExistence type="predicted"/>
<sequence>MNIDKWIKDIISARERCTIPIMTHPGIEMIGAPVKDAVQNGEIHARAIHELGKKYPSKAATVIMDLTVEAEAFGSSISFPENDMPHVLGSLVDSAGIEGLQIPSLTSGRIPEYIQANKRAVEMITDKPVFAGVIGPFSLAGRLYGMSEIMIACYLEPDAIALLLDKCSHFIKNYCMELKRTGCSGVIIAEPAAGLLSNEDCLQFSSLYIKEIIDNVQDDSFMVVLHNCGNTGQCTDAMLYTGAKAYHFGNAISMVEVLKQCPADVLVMGNINPVGVLRMMSPQQIEREVISLLEQTAGFPNFVLSTGCDVPPCVPIENIQAYYNALLFFNNRI</sequence>
<dbReference type="Gene3D" id="3.20.20.210">
    <property type="match status" value="1"/>
</dbReference>
<dbReference type="AlphaFoldDB" id="A0A401LZR4"/>
<dbReference type="InterPro" id="IPR000257">
    <property type="entry name" value="Uroporphyrinogen_deCOase"/>
</dbReference>
<feature type="domain" description="Uroporphyrinogen decarboxylase (URO-D)" evidence="1">
    <location>
        <begin position="28"/>
        <end position="325"/>
    </location>
</feature>
<reference evidence="2 3" key="1">
    <citation type="submission" date="2018-10" db="EMBL/GenBank/DDBJ databases">
        <title>Draft Genome Sequence of Bacteroides sp. KCTC 15687.</title>
        <authorList>
            <person name="Yu S.Y."/>
            <person name="Kim J.S."/>
            <person name="Oh B.S."/>
            <person name="Park S.H."/>
            <person name="Kang S.W."/>
            <person name="Park J.E."/>
            <person name="Choi S.H."/>
            <person name="Han K.I."/>
            <person name="Lee K.C."/>
            <person name="Eom M.K."/>
            <person name="Suh M.K."/>
            <person name="Lee D.H."/>
            <person name="Yoon H."/>
            <person name="Kim B."/>
            <person name="Yang S.J."/>
            <person name="Lee J.S."/>
            <person name="Lee J.H."/>
        </authorList>
    </citation>
    <scope>NUCLEOTIDE SEQUENCE [LARGE SCALE GENOMIC DNA]</scope>
    <source>
        <strain evidence="2 3">KCTC 15687</strain>
    </source>
</reference>
<dbReference type="GO" id="GO:0006779">
    <property type="term" value="P:porphyrin-containing compound biosynthetic process"/>
    <property type="evidence" value="ECO:0007669"/>
    <property type="project" value="InterPro"/>
</dbReference>
<keyword evidence="2" id="KW-0489">Methyltransferase</keyword>
<dbReference type="GO" id="GO:0008168">
    <property type="term" value="F:methyltransferase activity"/>
    <property type="evidence" value="ECO:0007669"/>
    <property type="project" value="UniProtKB-KW"/>
</dbReference>
<dbReference type="PANTHER" id="PTHR47099">
    <property type="entry name" value="METHYLCOBAMIDE:COM METHYLTRANSFERASE MTBA"/>
    <property type="match status" value="1"/>
</dbReference>